<proteinExistence type="predicted"/>
<accession>A0ABV2GX62</accession>
<keyword evidence="3" id="KW-1185">Reference proteome</keyword>
<reference evidence="2 3" key="1">
    <citation type="submission" date="2024-06" db="EMBL/GenBank/DDBJ databases">
        <title>Genomic Encyclopedia of Type Strains, Phase IV (KMG-IV): sequencing the most valuable type-strain genomes for metagenomic binning, comparative biology and taxonomic classification.</title>
        <authorList>
            <person name="Goeker M."/>
        </authorList>
    </citation>
    <scope>NUCLEOTIDE SEQUENCE [LARGE SCALE GENOMIC DNA]</scope>
    <source>
        <strain evidence="2 3">DSM 100022</strain>
    </source>
</reference>
<gene>
    <name evidence="2" type="ORF">ABID19_005933</name>
</gene>
<organism evidence="2 3">
    <name type="scientific">Mesorhizobium robiniae</name>
    <dbReference type="NCBI Taxonomy" id="559315"/>
    <lineage>
        <taxon>Bacteria</taxon>
        <taxon>Pseudomonadati</taxon>
        <taxon>Pseudomonadota</taxon>
        <taxon>Alphaproteobacteria</taxon>
        <taxon>Hyphomicrobiales</taxon>
        <taxon>Phyllobacteriaceae</taxon>
        <taxon>Mesorhizobium</taxon>
    </lineage>
</organism>
<evidence type="ECO:0000313" key="2">
    <source>
        <dbReference type="EMBL" id="MET3582871.1"/>
    </source>
</evidence>
<evidence type="ECO:0008006" key="4">
    <source>
        <dbReference type="Google" id="ProtNLM"/>
    </source>
</evidence>
<sequence>MLLQASTRSAQSSFLWSSRSILSLSRFVGIGVDDVPGDHSVLFNSCARLLEGDITAKVLAAELAQTREGASVYGSRLGRRHADRGLGFDEECDAEGQLGRFASRMRRRWPEAVEPAHADPNARLHRKGQGKKARPSFMVDLWRTGKLLE</sequence>
<protein>
    <recommendedName>
        <fullName evidence="4">Transposase</fullName>
    </recommendedName>
</protein>
<evidence type="ECO:0000256" key="1">
    <source>
        <dbReference type="SAM" id="MobiDB-lite"/>
    </source>
</evidence>
<name>A0ABV2GX62_9HYPH</name>
<evidence type="ECO:0000313" key="3">
    <source>
        <dbReference type="Proteomes" id="UP001549204"/>
    </source>
</evidence>
<feature type="compositionally biased region" description="Basic and acidic residues" evidence="1">
    <location>
        <begin position="113"/>
        <end position="122"/>
    </location>
</feature>
<dbReference type="EMBL" id="JBEPMC010000014">
    <property type="protein sequence ID" value="MET3582871.1"/>
    <property type="molecule type" value="Genomic_DNA"/>
</dbReference>
<feature type="compositionally biased region" description="Basic residues" evidence="1">
    <location>
        <begin position="123"/>
        <end position="132"/>
    </location>
</feature>
<comment type="caution">
    <text evidence="2">The sequence shown here is derived from an EMBL/GenBank/DDBJ whole genome shotgun (WGS) entry which is preliminary data.</text>
</comment>
<feature type="region of interest" description="Disordered" evidence="1">
    <location>
        <begin position="113"/>
        <end position="132"/>
    </location>
</feature>
<dbReference type="Proteomes" id="UP001549204">
    <property type="component" value="Unassembled WGS sequence"/>
</dbReference>